<dbReference type="EMBL" id="JAEUBE010000158">
    <property type="protein sequence ID" value="KAH3668510.1"/>
    <property type="molecule type" value="Genomic_DNA"/>
</dbReference>
<gene>
    <name evidence="1" type="ORF">OGAPHI_002264</name>
</gene>
<protein>
    <submittedName>
        <fullName evidence="1">Uncharacterized protein</fullName>
    </submittedName>
</protein>
<sequence length="104" mass="11665">MLLTRLTITGTDDAYRTLSVLDVCAWTEITCRFEDSGTLMYSVAIWTEGACKLRDAGLWFTSRFGSIIMIDAPLKVNRHSSNFNFDWIEEKNVADSSVGRGCTT</sequence>
<dbReference type="AlphaFoldDB" id="A0A9P8T7T4"/>
<keyword evidence="2" id="KW-1185">Reference proteome</keyword>
<reference evidence="1" key="2">
    <citation type="submission" date="2021-01" db="EMBL/GenBank/DDBJ databases">
        <authorList>
            <person name="Schikora-Tamarit M.A."/>
        </authorList>
    </citation>
    <scope>NUCLEOTIDE SEQUENCE</scope>
    <source>
        <strain evidence="1">CBS6075</strain>
    </source>
</reference>
<reference evidence="1" key="1">
    <citation type="journal article" date="2021" name="Open Biol.">
        <title>Shared evolutionary footprints suggest mitochondrial oxidative damage underlies multiple complex I losses in fungi.</title>
        <authorList>
            <person name="Schikora-Tamarit M.A."/>
            <person name="Marcet-Houben M."/>
            <person name="Nosek J."/>
            <person name="Gabaldon T."/>
        </authorList>
    </citation>
    <scope>NUCLEOTIDE SEQUENCE</scope>
    <source>
        <strain evidence="1">CBS6075</strain>
    </source>
</reference>
<comment type="caution">
    <text evidence="1">The sequence shown here is derived from an EMBL/GenBank/DDBJ whole genome shotgun (WGS) entry which is preliminary data.</text>
</comment>
<dbReference type="RefSeq" id="XP_046062924.1">
    <property type="nucleotide sequence ID" value="XM_046203115.1"/>
</dbReference>
<organism evidence="1 2">
    <name type="scientific">Ogataea philodendri</name>
    <dbReference type="NCBI Taxonomy" id="1378263"/>
    <lineage>
        <taxon>Eukaryota</taxon>
        <taxon>Fungi</taxon>
        <taxon>Dikarya</taxon>
        <taxon>Ascomycota</taxon>
        <taxon>Saccharomycotina</taxon>
        <taxon>Pichiomycetes</taxon>
        <taxon>Pichiales</taxon>
        <taxon>Pichiaceae</taxon>
        <taxon>Ogataea</taxon>
    </lineage>
</organism>
<dbReference type="Proteomes" id="UP000769157">
    <property type="component" value="Unassembled WGS sequence"/>
</dbReference>
<dbReference type="GeneID" id="70234231"/>
<accession>A0A9P8T7T4</accession>
<evidence type="ECO:0000313" key="1">
    <source>
        <dbReference type="EMBL" id="KAH3668510.1"/>
    </source>
</evidence>
<proteinExistence type="predicted"/>
<name>A0A9P8T7T4_9ASCO</name>
<evidence type="ECO:0000313" key="2">
    <source>
        <dbReference type="Proteomes" id="UP000769157"/>
    </source>
</evidence>